<reference evidence="2" key="1">
    <citation type="submission" date="2016-10" db="EMBL/GenBank/DDBJ databases">
        <authorList>
            <person name="Varghese N."/>
            <person name="Submissions S."/>
        </authorList>
    </citation>
    <scope>NUCLEOTIDE SEQUENCE [LARGE SCALE GENOMIC DNA]</scope>
    <source>
        <strain evidence="2">DSM 15282</strain>
    </source>
</reference>
<name>A0A1I5HLD0_9BACT</name>
<accession>A0A1I5HLD0</accession>
<dbReference type="Proteomes" id="UP000199564">
    <property type="component" value="Unassembled WGS sequence"/>
</dbReference>
<dbReference type="InterPro" id="IPR042099">
    <property type="entry name" value="ANL_N_sf"/>
</dbReference>
<gene>
    <name evidence="1" type="ORF">SAMN04488519_107100</name>
</gene>
<evidence type="ECO:0000313" key="1">
    <source>
        <dbReference type="EMBL" id="SFO48746.1"/>
    </source>
</evidence>
<sequence length="440" mass="50172">MIYPFILKNFVLPLGSKLMGGGISKKIKEYESILSLQPSEIAEVQRKKLNQVLEYAVQNSPYYRSLFSDKNLPSSEISSYPILTKQNLRDKIDEIITVKETANLHQILSSGSTGPPSKVYYSSEELAIPRAIQLIWWSWADYEYGNSILQTGVNLNRSKEKQIKDFFFRTKYIEALKHNEEQILQELSSLQSENRDHFVGYASSLFLFSKVALDNEIKNVQFKSVISLGEKLLPNFRESIEKAFRCKVFDTYGSSEGLMVASQCKHGTYHIMSPHVFVEILDENGVEVKPGEIGSVVLTGLDNFTTPLIRYDIGDMAVKGDSGACACGLNLPHLGEIIGRSTEFIQTQNKKYITVQTVVRIMKFYPQIEQFTLIKKEDNSLQLQYIGSENLSEDIESQITKSFSNLYDEFFEIDFLKVNQLPRRKSGKYQLIMNLSQDSK</sequence>
<dbReference type="SUPFAM" id="SSF56801">
    <property type="entry name" value="Acetyl-CoA synthetase-like"/>
    <property type="match status" value="1"/>
</dbReference>
<dbReference type="STRING" id="226506.SAMN04488519_107100"/>
<evidence type="ECO:0000313" key="2">
    <source>
        <dbReference type="Proteomes" id="UP000199564"/>
    </source>
</evidence>
<keyword evidence="2" id="KW-1185">Reference proteome</keyword>
<dbReference type="Gene3D" id="3.40.50.12780">
    <property type="entry name" value="N-terminal domain of ligase-like"/>
    <property type="match status" value="1"/>
</dbReference>
<dbReference type="PANTHER" id="PTHR36932">
    <property type="entry name" value="CAPSULAR POLYSACCHARIDE BIOSYNTHESIS PROTEIN"/>
    <property type="match status" value="1"/>
</dbReference>
<dbReference type="InterPro" id="IPR053158">
    <property type="entry name" value="CapK_Type1_Caps_Biosynth"/>
</dbReference>
<dbReference type="RefSeq" id="WP_091654507.1">
    <property type="nucleotide sequence ID" value="NZ_FOVW01000007.1"/>
</dbReference>
<dbReference type="PANTHER" id="PTHR36932:SF1">
    <property type="entry name" value="CAPSULAR POLYSACCHARIDE BIOSYNTHESIS PROTEIN"/>
    <property type="match status" value="1"/>
</dbReference>
<dbReference type="AlphaFoldDB" id="A0A1I5HLD0"/>
<proteinExistence type="predicted"/>
<dbReference type="EMBL" id="FOVW01000007">
    <property type="protein sequence ID" value="SFO48746.1"/>
    <property type="molecule type" value="Genomic_DNA"/>
</dbReference>
<protein>
    <submittedName>
        <fullName evidence="1">AMP-binding enzyme</fullName>
    </submittedName>
</protein>
<organism evidence="1 2">
    <name type="scientific">Algoriphagus ornithinivorans</name>
    <dbReference type="NCBI Taxonomy" id="226506"/>
    <lineage>
        <taxon>Bacteria</taxon>
        <taxon>Pseudomonadati</taxon>
        <taxon>Bacteroidota</taxon>
        <taxon>Cytophagia</taxon>
        <taxon>Cytophagales</taxon>
        <taxon>Cyclobacteriaceae</taxon>
        <taxon>Algoriphagus</taxon>
    </lineage>
</organism>